<organism evidence="2 4">
    <name type="scientific">Rotaria sordida</name>
    <dbReference type="NCBI Taxonomy" id="392033"/>
    <lineage>
        <taxon>Eukaryota</taxon>
        <taxon>Metazoa</taxon>
        <taxon>Spiralia</taxon>
        <taxon>Gnathifera</taxon>
        <taxon>Rotifera</taxon>
        <taxon>Eurotatoria</taxon>
        <taxon>Bdelloidea</taxon>
        <taxon>Philodinida</taxon>
        <taxon>Philodinidae</taxon>
        <taxon>Rotaria</taxon>
    </lineage>
</organism>
<dbReference type="InterPro" id="IPR019819">
    <property type="entry name" value="Carboxylesterase_B_CS"/>
</dbReference>
<evidence type="ECO:0000313" key="5">
    <source>
        <dbReference type="Proteomes" id="UP000663870"/>
    </source>
</evidence>
<proteinExistence type="predicted"/>
<keyword evidence="5" id="KW-1185">Reference proteome</keyword>
<dbReference type="Proteomes" id="UP000663854">
    <property type="component" value="Unassembled WGS sequence"/>
</dbReference>
<sequence length="256" mass="28907">MDTGIRRLVKFQRDHQHTSCLNIKYDELLAQPIDTIRRIYNYYGLAWSEEFETAMVAWLRDNPQGKQGRATSDPFDEDCLYLNIWTPHTLLPSTSTGYPVMLWMHGGGLQEGSSTQIIYDGLSWKNAAILANKSFILVSINYRLNVFGFFTQSALIDDNGQTIANRAFSDQRMAMKWIQDNIGYFGGDKNKVTLAGQSRGSQSVCIHIISPLSVDLFHTAILESGFCDATSYMHDKQCTTISLSTTLVLLFTELYA</sequence>
<dbReference type="InterPro" id="IPR027417">
    <property type="entry name" value="P-loop_NTPase"/>
</dbReference>
<evidence type="ECO:0000313" key="3">
    <source>
        <dbReference type="EMBL" id="CAF1579786.1"/>
    </source>
</evidence>
<dbReference type="Pfam" id="PF13469">
    <property type="entry name" value="Sulfotransfer_3"/>
    <property type="match status" value="1"/>
</dbReference>
<dbReference type="Pfam" id="PF00135">
    <property type="entry name" value="COesterase"/>
    <property type="match status" value="1"/>
</dbReference>
<dbReference type="InterPro" id="IPR002018">
    <property type="entry name" value="CarbesteraseB"/>
</dbReference>
<dbReference type="EMBL" id="CAJNOH010002781">
    <property type="protein sequence ID" value="CAF1309805.1"/>
    <property type="molecule type" value="Genomic_DNA"/>
</dbReference>
<dbReference type="Proteomes" id="UP000663870">
    <property type="component" value="Unassembled WGS sequence"/>
</dbReference>
<dbReference type="PANTHER" id="PTHR11559">
    <property type="entry name" value="CARBOXYLESTERASE"/>
    <property type="match status" value="1"/>
</dbReference>
<dbReference type="EMBL" id="CAJNOL010004045">
    <property type="protein sequence ID" value="CAF1579786.1"/>
    <property type="molecule type" value="Genomic_DNA"/>
</dbReference>
<comment type="caution">
    <text evidence="2">The sequence shown here is derived from an EMBL/GenBank/DDBJ whole genome shotgun (WGS) entry which is preliminary data.</text>
</comment>
<protein>
    <recommendedName>
        <fullName evidence="1">Carboxylesterase type B domain-containing protein</fullName>
    </recommendedName>
</protein>
<dbReference type="PROSITE" id="PS00941">
    <property type="entry name" value="CARBOXYLESTERASE_B_2"/>
    <property type="match status" value="1"/>
</dbReference>
<dbReference type="SUPFAM" id="SSF53474">
    <property type="entry name" value="alpha/beta-Hydrolases"/>
    <property type="match status" value="1"/>
</dbReference>
<accession>A0A815EA97</accession>
<name>A0A815EA97_9BILA</name>
<feature type="domain" description="Carboxylesterase type B" evidence="1">
    <location>
        <begin position="70"/>
        <end position="237"/>
    </location>
</feature>
<dbReference type="Gene3D" id="3.40.50.1820">
    <property type="entry name" value="alpha/beta hydrolase"/>
    <property type="match status" value="1"/>
</dbReference>
<gene>
    <name evidence="3" type="ORF">JXQ802_LOCUS46088</name>
    <name evidence="2" type="ORF">PYM288_LOCUS30355</name>
</gene>
<dbReference type="InterPro" id="IPR050309">
    <property type="entry name" value="Type-B_Carboxylest/Lipase"/>
</dbReference>
<dbReference type="AlphaFoldDB" id="A0A815EA97"/>
<dbReference type="InterPro" id="IPR029058">
    <property type="entry name" value="AB_hydrolase_fold"/>
</dbReference>
<dbReference type="SUPFAM" id="SSF52540">
    <property type="entry name" value="P-loop containing nucleoside triphosphate hydrolases"/>
    <property type="match status" value="1"/>
</dbReference>
<reference evidence="2" key="1">
    <citation type="submission" date="2021-02" db="EMBL/GenBank/DDBJ databases">
        <authorList>
            <person name="Nowell W R."/>
        </authorList>
    </citation>
    <scope>NUCLEOTIDE SEQUENCE</scope>
</reference>
<evidence type="ECO:0000259" key="1">
    <source>
        <dbReference type="Pfam" id="PF00135"/>
    </source>
</evidence>
<evidence type="ECO:0000313" key="4">
    <source>
        <dbReference type="Proteomes" id="UP000663854"/>
    </source>
</evidence>
<evidence type="ECO:0000313" key="2">
    <source>
        <dbReference type="EMBL" id="CAF1309805.1"/>
    </source>
</evidence>